<dbReference type="InterPro" id="IPR006264">
    <property type="entry name" value="EPSP_synthase"/>
</dbReference>
<dbReference type="RefSeq" id="WP_220161289.1">
    <property type="nucleotide sequence ID" value="NZ_CP080507.1"/>
</dbReference>
<evidence type="ECO:0000313" key="9">
    <source>
        <dbReference type="EMBL" id="QYM78185.1"/>
    </source>
</evidence>
<feature type="domain" description="Enolpyruvate transferase" evidence="8">
    <location>
        <begin position="14"/>
        <end position="419"/>
    </location>
</feature>
<dbReference type="EC" id="2.5.1.19" evidence="7"/>
<dbReference type="HAMAP" id="MF_00210">
    <property type="entry name" value="EPSP_synth"/>
    <property type="match status" value="1"/>
</dbReference>
<dbReference type="Proteomes" id="UP000825051">
    <property type="component" value="Chromosome"/>
</dbReference>
<feature type="binding site" evidence="7">
    <location>
        <position position="129"/>
    </location>
    <ligand>
        <name>phosphoenolpyruvate</name>
        <dbReference type="ChEBI" id="CHEBI:58702"/>
    </ligand>
</feature>
<comment type="pathway">
    <text evidence="1 7">Metabolic intermediate biosynthesis; chorismate biosynthesis; chorismate from D-erythrose 4-phosphate and phosphoenolpyruvate: step 6/7.</text>
</comment>
<feature type="binding site" evidence="7">
    <location>
        <position position="177"/>
    </location>
    <ligand>
        <name>3-phosphoshikimate</name>
        <dbReference type="ChEBI" id="CHEBI:145989"/>
    </ligand>
</feature>
<feature type="binding site" evidence="7">
    <location>
        <position position="307"/>
    </location>
    <ligand>
        <name>3-phosphoshikimate</name>
        <dbReference type="ChEBI" id="CHEBI:145989"/>
    </ligand>
</feature>
<feature type="binding site" evidence="7">
    <location>
        <position position="334"/>
    </location>
    <ligand>
        <name>3-phosphoshikimate</name>
        <dbReference type="ChEBI" id="CHEBI:145989"/>
    </ligand>
</feature>
<comment type="function">
    <text evidence="7">Catalyzes the transfer of the enolpyruvyl moiety of phosphoenolpyruvate (PEP) to the 5-hydroxyl of shikimate-3-phosphate (S3P) to produce enolpyruvyl shikimate-3-phosphate and inorganic phosphate.</text>
</comment>
<evidence type="ECO:0000256" key="4">
    <source>
        <dbReference type="ARBA" id="ARBA00022679"/>
    </source>
</evidence>
<feature type="active site" description="Proton acceptor" evidence="7">
    <location>
        <position position="307"/>
    </location>
</feature>
<dbReference type="GO" id="GO:0009423">
    <property type="term" value="P:chorismate biosynthetic process"/>
    <property type="evidence" value="ECO:0007669"/>
    <property type="project" value="UniProtKB-UniRule"/>
</dbReference>
<dbReference type="PANTHER" id="PTHR21090:SF5">
    <property type="entry name" value="PENTAFUNCTIONAL AROM POLYPEPTIDE"/>
    <property type="match status" value="1"/>
</dbReference>
<feature type="binding site" evidence="7">
    <location>
        <position position="176"/>
    </location>
    <ligand>
        <name>3-phosphoshikimate</name>
        <dbReference type="ChEBI" id="CHEBI:145989"/>
    </ligand>
</feature>
<dbReference type="PROSITE" id="PS00104">
    <property type="entry name" value="EPSP_SYNTHASE_1"/>
    <property type="match status" value="1"/>
</dbReference>
<feature type="binding site" evidence="7">
    <location>
        <position position="26"/>
    </location>
    <ligand>
        <name>phosphoenolpyruvate</name>
        <dbReference type="ChEBI" id="CHEBI:58702"/>
    </ligand>
</feature>
<comment type="caution">
    <text evidence="7">Lacks conserved residue(s) required for the propagation of feature annotation.</text>
</comment>
<dbReference type="SUPFAM" id="SSF55205">
    <property type="entry name" value="EPT/RTPC-like"/>
    <property type="match status" value="1"/>
</dbReference>
<evidence type="ECO:0000313" key="10">
    <source>
        <dbReference type="Proteomes" id="UP000825051"/>
    </source>
</evidence>
<feature type="binding site" evidence="7">
    <location>
        <position position="31"/>
    </location>
    <ligand>
        <name>3-phosphoshikimate</name>
        <dbReference type="ChEBI" id="CHEBI:145989"/>
    </ligand>
</feature>
<sequence length="430" mass="46151">MTFPDLLPIQPFTRPVQGAVTLPGSKSLTNRALLLAALCDQPVTLTGALFSEDTTLMAAALRQLGFTVETNADAGTARVAGQENAFQSTAPVDLFVGLAGTAARFLTALCAAAPRGVYRLDGVPQMRKRPMKPLLDALRALGADIRCPGEEGFFPLEIHAAGLRGGSVAVDASESSQLLSALLMVAPLARGPVDVTLPGRVRWTFVEMTFRLMAEFGVKISPHEKTRFALSPARYVSSGDYAIEPDASAASYFQALPLVVGGELTFPGLRPPGEGLQGDSAFAGVLTRVRARPPGATLDEDFHEISDTFLTLAAIAPLLGGPTRISGIAHTRKQETDRVAGMARELTRLGQHVIESDDALEIHPRPLRTDTTIETYGDHRFAMSFGILGCHDLHRSGRPWLTVRDPACCTKTFPHFFELLAELRKKSLSA</sequence>
<dbReference type="GO" id="GO:0008652">
    <property type="term" value="P:amino acid biosynthetic process"/>
    <property type="evidence" value="ECO:0007669"/>
    <property type="project" value="UniProtKB-KW"/>
</dbReference>
<proteinExistence type="inferred from homology"/>
<dbReference type="GO" id="GO:0005737">
    <property type="term" value="C:cytoplasm"/>
    <property type="evidence" value="ECO:0007669"/>
    <property type="project" value="UniProtKB-SubCell"/>
</dbReference>
<evidence type="ECO:0000256" key="3">
    <source>
        <dbReference type="ARBA" id="ARBA00022605"/>
    </source>
</evidence>
<feature type="binding site" evidence="7">
    <location>
        <position position="338"/>
    </location>
    <ligand>
        <name>phosphoenolpyruvate</name>
        <dbReference type="ChEBI" id="CHEBI:58702"/>
    </ligand>
</feature>
<dbReference type="GO" id="GO:0009073">
    <property type="term" value="P:aromatic amino acid family biosynthetic process"/>
    <property type="evidence" value="ECO:0007669"/>
    <property type="project" value="UniProtKB-KW"/>
</dbReference>
<dbReference type="InterPro" id="IPR023193">
    <property type="entry name" value="EPSP_synthase_CS"/>
</dbReference>
<accession>A0A8F9TU61</accession>
<comment type="subcellular location">
    <subcellularLocation>
        <location evidence="7">Cytoplasm</location>
    </subcellularLocation>
</comment>
<feature type="binding site" evidence="7">
    <location>
        <position position="175"/>
    </location>
    <ligand>
        <name>3-phosphoshikimate</name>
        <dbReference type="ChEBI" id="CHEBI:145989"/>
    </ligand>
</feature>
<comment type="catalytic activity">
    <reaction evidence="6">
        <text>3-phosphoshikimate + phosphoenolpyruvate = 5-O-(1-carboxyvinyl)-3-phosphoshikimate + phosphate</text>
        <dbReference type="Rhea" id="RHEA:21256"/>
        <dbReference type="ChEBI" id="CHEBI:43474"/>
        <dbReference type="ChEBI" id="CHEBI:57701"/>
        <dbReference type="ChEBI" id="CHEBI:58702"/>
        <dbReference type="ChEBI" id="CHEBI:145989"/>
        <dbReference type="EC" id="2.5.1.19"/>
    </reaction>
    <physiologicalReaction direction="left-to-right" evidence="6">
        <dbReference type="Rhea" id="RHEA:21257"/>
    </physiologicalReaction>
</comment>
<feature type="binding site" evidence="7">
    <location>
        <position position="27"/>
    </location>
    <ligand>
        <name>3-phosphoshikimate</name>
        <dbReference type="ChEBI" id="CHEBI:145989"/>
    </ligand>
</feature>
<dbReference type="Pfam" id="PF00275">
    <property type="entry name" value="EPSP_synthase"/>
    <property type="match status" value="1"/>
</dbReference>
<dbReference type="InterPro" id="IPR036968">
    <property type="entry name" value="Enolpyruvate_Tfrase_sf"/>
</dbReference>
<feature type="binding site" evidence="7">
    <location>
        <position position="380"/>
    </location>
    <ligand>
        <name>phosphoenolpyruvate</name>
        <dbReference type="ChEBI" id="CHEBI:58702"/>
    </ligand>
</feature>
<keyword evidence="3 7" id="KW-0028">Amino-acid biosynthesis</keyword>
<evidence type="ECO:0000256" key="6">
    <source>
        <dbReference type="ARBA" id="ARBA00044633"/>
    </source>
</evidence>
<keyword evidence="5 7" id="KW-0057">Aromatic amino acid biosynthesis</keyword>
<feature type="binding site" evidence="7">
    <location>
        <position position="100"/>
    </location>
    <ligand>
        <name>phosphoenolpyruvate</name>
        <dbReference type="ChEBI" id="CHEBI:58702"/>
    </ligand>
</feature>
<dbReference type="NCBIfam" id="TIGR01356">
    <property type="entry name" value="aroA"/>
    <property type="match status" value="1"/>
</dbReference>
<protein>
    <recommendedName>
        <fullName evidence="7">3-phosphoshikimate 1-carboxyvinyltransferase</fullName>
        <ecNumber evidence="7">2.5.1.19</ecNumber>
    </recommendedName>
    <alternativeName>
        <fullName evidence="7">5-enolpyruvylshikimate-3-phosphate synthase</fullName>
        <shortName evidence="7">EPSP synthase</shortName>
        <shortName evidence="7">EPSPS</shortName>
    </alternativeName>
</protein>
<keyword evidence="4 7" id="KW-0808">Transferase</keyword>
<dbReference type="Gene3D" id="3.65.10.10">
    <property type="entry name" value="Enolpyruvate transferase domain"/>
    <property type="match status" value="2"/>
</dbReference>
<feature type="binding site" evidence="7">
    <location>
        <position position="177"/>
    </location>
    <ligand>
        <name>phosphoenolpyruvate</name>
        <dbReference type="ChEBI" id="CHEBI:58702"/>
    </ligand>
</feature>
<keyword evidence="7" id="KW-0963">Cytoplasm</keyword>
<dbReference type="GO" id="GO:0003866">
    <property type="term" value="F:3-phosphoshikimate 1-carboxyvinyltransferase activity"/>
    <property type="evidence" value="ECO:0007669"/>
    <property type="project" value="UniProtKB-UniRule"/>
</dbReference>
<comment type="subunit">
    <text evidence="7">Monomer.</text>
</comment>
<feature type="binding site" evidence="7">
    <location>
        <position position="26"/>
    </location>
    <ligand>
        <name>3-phosphoshikimate</name>
        <dbReference type="ChEBI" id="CHEBI:145989"/>
    </ligand>
</feature>
<dbReference type="InterPro" id="IPR001986">
    <property type="entry name" value="Enolpyruvate_Tfrase_dom"/>
</dbReference>
<evidence type="ECO:0000256" key="7">
    <source>
        <dbReference type="HAMAP-Rule" id="MF_00210"/>
    </source>
</evidence>
<dbReference type="CDD" id="cd01556">
    <property type="entry name" value="EPSP_synthase"/>
    <property type="match status" value="1"/>
</dbReference>
<evidence type="ECO:0000256" key="1">
    <source>
        <dbReference type="ARBA" id="ARBA00004811"/>
    </source>
</evidence>
<keyword evidence="10" id="KW-1185">Reference proteome</keyword>
<dbReference type="InterPro" id="IPR013792">
    <property type="entry name" value="RNA3'P_cycl/enolpyr_Trfase_a/b"/>
</dbReference>
<name>A0A8F9TU61_9BACT</name>
<dbReference type="EMBL" id="CP080507">
    <property type="protein sequence ID" value="QYM78185.1"/>
    <property type="molecule type" value="Genomic_DNA"/>
</dbReference>
<reference evidence="9" key="1">
    <citation type="submission" date="2021-08" db="EMBL/GenBank/DDBJ databases">
        <title>Genome of a novel bacterium of the phylum Verrucomicrobia, Oleiharenicola sp. KSB-15.</title>
        <authorList>
            <person name="Chung J.-H."/>
            <person name="Ahn J.-H."/>
            <person name="Yoon Y."/>
            <person name="Kim D.-Y."/>
            <person name="An S.-H."/>
            <person name="Park I."/>
            <person name="Yeon J."/>
        </authorList>
    </citation>
    <scope>NUCLEOTIDE SEQUENCE</scope>
    <source>
        <strain evidence="9">KSB-15</strain>
    </source>
</reference>
<gene>
    <name evidence="7 9" type="primary">aroA</name>
    <name evidence="9" type="ORF">K0B96_12840</name>
</gene>
<dbReference type="PANTHER" id="PTHR21090">
    <property type="entry name" value="AROM/DEHYDROQUINATE SYNTHASE"/>
    <property type="match status" value="1"/>
</dbReference>
<dbReference type="KEGG" id="ole:K0B96_12840"/>
<dbReference type="AlphaFoldDB" id="A0A8F9TU61"/>
<evidence type="ECO:0000256" key="5">
    <source>
        <dbReference type="ARBA" id="ARBA00023141"/>
    </source>
</evidence>
<organism evidence="9 10">
    <name type="scientific">Horticoccus luteus</name>
    <dbReference type="NCBI Taxonomy" id="2862869"/>
    <lineage>
        <taxon>Bacteria</taxon>
        <taxon>Pseudomonadati</taxon>
        <taxon>Verrucomicrobiota</taxon>
        <taxon>Opitutia</taxon>
        <taxon>Opitutales</taxon>
        <taxon>Opitutaceae</taxon>
        <taxon>Horticoccus</taxon>
    </lineage>
</organism>
<feature type="binding site" evidence="7">
    <location>
        <position position="411"/>
    </location>
    <ligand>
        <name>phosphoenolpyruvate</name>
        <dbReference type="ChEBI" id="CHEBI:58702"/>
    </ligand>
</feature>
<dbReference type="UniPathway" id="UPA00053">
    <property type="reaction ID" value="UER00089"/>
</dbReference>
<evidence type="ECO:0000256" key="2">
    <source>
        <dbReference type="ARBA" id="ARBA00009948"/>
    </source>
</evidence>
<comment type="similarity">
    <text evidence="2 7">Belongs to the EPSP synthase family.</text>
</comment>
<dbReference type="PIRSF" id="PIRSF000505">
    <property type="entry name" value="EPSPS"/>
    <property type="match status" value="1"/>
</dbReference>
<evidence type="ECO:0000259" key="8">
    <source>
        <dbReference type="Pfam" id="PF00275"/>
    </source>
</evidence>